<dbReference type="GO" id="GO:0090307">
    <property type="term" value="P:mitotic spindle assembly"/>
    <property type="evidence" value="ECO:0007669"/>
    <property type="project" value="TreeGrafter"/>
</dbReference>
<feature type="compositionally biased region" description="Low complexity" evidence="6">
    <location>
        <begin position="390"/>
        <end position="411"/>
    </location>
</feature>
<feature type="compositionally biased region" description="Basic and acidic residues" evidence="6">
    <location>
        <begin position="644"/>
        <end position="659"/>
    </location>
</feature>
<feature type="compositionally biased region" description="Polar residues" evidence="6">
    <location>
        <begin position="323"/>
        <end position="336"/>
    </location>
</feature>
<dbReference type="InParanoid" id="S2J6U5"/>
<dbReference type="Pfam" id="PF12348">
    <property type="entry name" value="CLASP_N"/>
    <property type="match status" value="1"/>
</dbReference>
<sequence length="659" mass="71812">MHQATDKNRGTKILSYKQLKHELDVASLLFRGKETDSNWEVRQAFFTNVRLFLLSDCANDCNDELVAKLHETIPGIYNTIKSIRTTLIEEALSLVEAIGARVGESINMHTNEAILRFLMNESCVTKKATATRTFEATNNYLTKIKFRPKVLTFLCARAQEKNPQLREYAFGYIKTVLSIHGPAHRSRIENADLTQAVADAIQKGLVDAAPTVRTACRTTYYVFEQYWPTAASKLASKLDMTLQRRLGLDNAQVKSAASHLAKPLRRRHTQTLSPAFTKPLPAVAKNIRRSFDTLARRKSDAMRSPTVSNSNNRSGSPLHRAENSSASPMTSNTSVQAAPPNLTELPPMATASIHHSFNTQAHREPEQMPSPTVSNSNNISGSPLHHTENSSASAIESPVASSSSIQAAPPSLTELPPMATASIHHPFNTQARRESDLMPSPTASTSNDTSKSSLYHTENSPVSAIELHVDSNSSSQAASSNLTKLSPVAVENIPHPMDTQARRKSDIMPSPTASTDNTKCKAQLHYTQKSSALSIKKPVGRTSLTKIARLVKNSRSAMTPISNTDIPARSGSASTNPTKSLSRSSSASTKPGSSAGSGSSSPNLTKPPSRASSASTKSESSARSISVKRSPRPKLKKNNSLTQKYDHIKSRYRDKYTPY</sequence>
<dbReference type="Gene3D" id="1.25.10.10">
    <property type="entry name" value="Leucine-rich Repeat Variant"/>
    <property type="match status" value="1"/>
</dbReference>
<feature type="compositionally biased region" description="Polar residues" evidence="6">
    <location>
        <begin position="369"/>
        <end position="381"/>
    </location>
</feature>
<dbReference type="SUPFAM" id="SSF48371">
    <property type="entry name" value="ARM repeat"/>
    <property type="match status" value="1"/>
</dbReference>
<reference evidence="9" key="1">
    <citation type="submission" date="2013-05" db="EMBL/GenBank/DDBJ databases">
        <title>The Genome sequence of Mucor circinelloides f. circinelloides 1006PhL.</title>
        <authorList>
            <consortium name="The Broad Institute Genomics Platform"/>
            <person name="Cuomo C."/>
            <person name="Earl A."/>
            <person name="Findley K."/>
            <person name="Lee S.C."/>
            <person name="Walker B."/>
            <person name="Young S."/>
            <person name="Zeng Q."/>
            <person name="Gargeya S."/>
            <person name="Fitzgerald M."/>
            <person name="Haas B."/>
            <person name="Abouelleil A."/>
            <person name="Allen A.W."/>
            <person name="Alvarado L."/>
            <person name="Arachchi H.M."/>
            <person name="Berlin A.M."/>
            <person name="Chapman S.B."/>
            <person name="Gainer-Dewar J."/>
            <person name="Goldberg J."/>
            <person name="Griggs A."/>
            <person name="Gujja S."/>
            <person name="Hansen M."/>
            <person name="Howarth C."/>
            <person name="Imamovic A."/>
            <person name="Ireland A."/>
            <person name="Larimer J."/>
            <person name="McCowan C."/>
            <person name="Murphy C."/>
            <person name="Pearson M."/>
            <person name="Poon T.W."/>
            <person name="Priest M."/>
            <person name="Roberts A."/>
            <person name="Saif S."/>
            <person name="Shea T."/>
            <person name="Sisk P."/>
            <person name="Sykes S."/>
            <person name="Wortman J."/>
            <person name="Nusbaum C."/>
            <person name="Birren B."/>
        </authorList>
    </citation>
    <scope>NUCLEOTIDE SEQUENCE [LARGE SCALE GENOMIC DNA]</scope>
    <source>
        <strain evidence="9">1006PhL</strain>
    </source>
</reference>
<protein>
    <recommendedName>
        <fullName evidence="7">CLASP N-terminal domain-containing protein</fullName>
    </recommendedName>
</protein>
<keyword evidence="5" id="KW-0131">Cell cycle</keyword>
<organism evidence="8 9">
    <name type="scientific">Mucor circinelloides f. circinelloides (strain 1006PhL)</name>
    <name type="common">Mucormycosis agent</name>
    <name type="synonym">Calyptromyces circinelloides</name>
    <dbReference type="NCBI Taxonomy" id="1220926"/>
    <lineage>
        <taxon>Eukaryota</taxon>
        <taxon>Fungi</taxon>
        <taxon>Fungi incertae sedis</taxon>
        <taxon>Mucoromycota</taxon>
        <taxon>Mucoromycotina</taxon>
        <taxon>Mucoromycetes</taxon>
        <taxon>Mucorales</taxon>
        <taxon>Mucorineae</taxon>
        <taxon>Mucoraceae</taxon>
        <taxon>Mucor</taxon>
    </lineage>
</organism>
<evidence type="ECO:0000313" key="9">
    <source>
        <dbReference type="Proteomes" id="UP000014254"/>
    </source>
</evidence>
<evidence type="ECO:0000313" key="8">
    <source>
        <dbReference type="EMBL" id="EPB84007.1"/>
    </source>
</evidence>
<dbReference type="PANTHER" id="PTHR21567:SF9">
    <property type="entry name" value="CLIP-ASSOCIATING PROTEIN"/>
    <property type="match status" value="1"/>
</dbReference>
<keyword evidence="9" id="KW-1185">Reference proteome</keyword>
<evidence type="ECO:0000256" key="4">
    <source>
        <dbReference type="ARBA" id="ARBA00022701"/>
    </source>
</evidence>
<keyword evidence="4" id="KW-0493">Microtubule</keyword>
<evidence type="ECO:0000256" key="1">
    <source>
        <dbReference type="ARBA" id="ARBA00004186"/>
    </source>
</evidence>
<dbReference type="EMBL" id="KE124051">
    <property type="protein sequence ID" value="EPB84007.1"/>
    <property type="molecule type" value="Genomic_DNA"/>
</dbReference>
<feature type="region of interest" description="Disordered" evidence="6">
    <location>
        <begin position="498"/>
        <end position="519"/>
    </location>
</feature>
<evidence type="ECO:0000256" key="2">
    <source>
        <dbReference type="ARBA" id="ARBA00009549"/>
    </source>
</evidence>
<dbReference type="OMA" id="YHTENSP"/>
<dbReference type="GO" id="GO:1990023">
    <property type="term" value="C:mitotic spindle midzone"/>
    <property type="evidence" value="ECO:0007669"/>
    <property type="project" value="TreeGrafter"/>
</dbReference>
<feature type="region of interest" description="Disordered" evidence="6">
    <location>
        <begin position="555"/>
        <end position="659"/>
    </location>
</feature>
<feature type="compositionally biased region" description="Polar residues" evidence="6">
    <location>
        <begin position="441"/>
        <end position="458"/>
    </location>
</feature>
<dbReference type="eggNOG" id="ENOG502QT5T">
    <property type="taxonomic scope" value="Eukaryota"/>
</dbReference>
<dbReference type="Proteomes" id="UP000014254">
    <property type="component" value="Unassembled WGS sequence"/>
</dbReference>
<evidence type="ECO:0000256" key="6">
    <source>
        <dbReference type="SAM" id="MobiDB-lite"/>
    </source>
</evidence>
<dbReference type="GO" id="GO:0005815">
    <property type="term" value="C:microtubule organizing center"/>
    <property type="evidence" value="ECO:0007669"/>
    <property type="project" value="TreeGrafter"/>
</dbReference>
<dbReference type="GO" id="GO:0008017">
    <property type="term" value="F:microtubule binding"/>
    <property type="evidence" value="ECO:0007669"/>
    <property type="project" value="TreeGrafter"/>
</dbReference>
<dbReference type="GO" id="GO:0051301">
    <property type="term" value="P:cell division"/>
    <property type="evidence" value="ECO:0007669"/>
    <property type="project" value="UniProtKB-KW"/>
</dbReference>
<dbReference type="AlphaFoldDB" id="S2J6U5"/>
<dbReference type="OrthoDB" id="46159at2759"/>
<feature type="compositionally biased region" description="Polar residues" evidence="6">
    <location>
        <begin position="305"/>
        <end position="315"/>
    </location>
</feature>
<proteinExistence type="inferred from homology"/>
<dbReference type="InterPro" id="IPR016024">
    <property type="entry name" value="ARM-type_fold"/>
</dbReference>
<feature type="region of interest" description="Disordered" evidence="6">
    <location>
        <begin position="430"/>
        <end position="458"/>
    </location>
</feature>
<feature type="region of interest" description="Disordered" evidence="6">
    <location>
        <begin position="295"/>
        <end position="418"/>
    </location>
</feature>
<accession>S2J6U5</accession>
<feature type="compositionally biased region" description="Polar residues" evidence="6">
    <location>
        <begin position="555"/>
        <end position="579"/>
    </location>
</feature>
<dbReference type="PANTHER" id="PTHR21567">
    <property type="entry name" value="CLASP"/>
    <property type="match status" value="1"/>
</dbReference>
<feature type="compositionally biased region" description="Low complexity" evidence="6">
    <location>
        <begin position="580"/>
        <end position="625"/>
    </location>
</feature>
<comment type="subcellular location">
    <subcellularLocation>
        <location evidence="1">Cytoplasm</location>
        <location evidence="1">Cytoskeleton</location>
        <location evidence="1">Spindle</location>
    </subcellularLocation>
</comment>
<evidence type="ECO:0000259" key="7">
    <source>
        <dbReference type="Pfam" id="PF12348"/>
    </source>
</evidence>
<gene>
    <name evidence="8" type="ORF">HMPREF1544_09206</name>
</gene>
<feature type="domain" description="CLASP N-terminal" evidence="7">
    <location>
        <begin position="27"/>
        <end position="246"/>
    </location>
</feature>
<dbReference type="InterPro" id="IPR011989">
    <property type="entry name" value="ARM-like"/>
</dbReference>
<comment type="similarity">
    <text evidence="2">Belongs to the CLASP family.</text>
</comment>
<evidence type="ECO:0000256" key="3">
    <source>
        <dbReference type="ARBA" id="ARBA00022618"/>
    </source>
</evidence>
<keyword evidence="5" id="KW-0498">Mitosis</keyword>
<dbReference type="GO" id="GO:0005876">
    <property type="term" value="C:spindle microtubule"/>
    <property type="evidence" value="ECO:0007669"/>
    <property type="project" value="TreeGrafter"/>
</dbReference>
<dbReference type="STRING" id="1220926.S2J6U5"/>
<evidence type="ECO:0000256" key="5">
    <source>
        <dbReference type="ARBA" id="ARBA00022776"/>
    </source>
</evidence>
<dbReference type="GO" id="GO:0005881">
    <property type="term" value="C:cytoplasmic microtubule"/>
    <property type="evidence" value="ECO:0007669"/>
    <property type="project" value="TreeGrafter"/>
</dbReference>
<keyword evidence="3" id="KW-0132">Cell division</keyword>
<dbReference type="VEuPathDB" id="FungiDB:HMPREF1544_09206"/>
<name>S2J6U5_MUCC1</name>
<dbReference type="InterPro" id="IPR024395">
    <property type="entry name" value="CLASP_N_dom"/>
</dbReference>